<feature type="transmembrane region" description="Helical" evidence="8">
    <location>
        <begin position="213"/>
        <end position="233"/>
    </location>
</feature>
<keyword evidence="6 8" id="KW-1133">Transmembrane helix</keyword>
<feature type="transmembrane region" description="Helical" evidence="8">
    <location>
        <begin position="76"/>
        <end position="96"/>
    </location>
</feature>
<evidence type="ECO:0000313" key="10">
    <source>
        <dbReference type="Proteomes" id="UP000194464"/>
    </source>
</evidence>
<evidence type="ECO:0000313" key="9">
    <source>
        <dbReference type="EMBL" id="SMQ71218.1"/>
    </source>
</evidence>
<dbReference type="Pfam" id="PF01032">
    <property type="entry name" value="FecCD"/>
    <property type="match status" value="1"/>
</dbReference>
<accession>A0ABY1REF6</accession>
<dbReference type="InterPro" id="IPR037294">
    <property type="entry name" value="ABC_BtuC-like"/>
</dbReference>
<evidence type="ECO:0000256" key="2">
    <source>
        <dbReference type="ARBA" id="ARBA00007935"/>
    </source>
</evidence>
<evidence type="ECO:0000256" key="1">
    <source>
        <dbReference type="ARBA" id="ARBA00004651"/>
    </source>
</evidence>
<keyword evidence="10" id="KW-1185">Reference proteome</keyword>
<dbReference type="PANTHER" id="PTHR30472">
    <property type="entry name" value="FERRIC ENTEROBACTIN TRANSPORT SYSTEM PERMEASE PROTEIN"/>
    <property type="match status" value="1"/>
</dbReference>
<feature type="transmembrane region" description="Helical" evidence="8">
    <location>
        <begin position="162"/>
        <end position="180"/>
    </location>
</feature>
<sequence>MHDRRAPFASRPRTRILLVVLVVSLVVLGGTSMAVGSVGVTLPEVIGVILAHLRGGPSATGAVDQIVWDVRAPRTILATVAGGGLAIAGAVIQAIVRNPLGDPSLIGVTPGASLGAVAVIVMGGGALGGLPLTMAAFIGALVTFGVVFLLGRSSGRIPPTRLILAGVAIGYLVSSMTYFLQTIATPNQVQRVLFWSLGSVGGADWGVLPIPVVIVVLGTAWLLVNAVALNAVVGGDDLAASLGIDVPRLQMTLLVVVAAMTGSLVAVAGGIAFVGLVVPHIARLLVGADHRRMLPVTAVLGAIFLLLADLAARTVRAPAELPIGVITAAVGAPFFLWLLTSGRTTRAVRAPLTGAPALRKALR</sequence>
<evidence type="ECO:0000256" key="6">
    <source>
        <dbReference type="ARBA" id="ARBA00022989"/>
    </source>
</evidence>
<evidence type="ECO:0000256" key="8">
    <source>
        <dbReference type="SAM" id="Phobius"/>
    </source>
</evidence>
<keyword evidence="4" id="KW-1003">Cell membrane</keyword>
<evidence type="ECO:0000256" key="7">
    <source>
        <dbReference type="ARBA" id="ARBA00023136"/>
    </source>
</evidence>
<comment type="similarity">
    <text evidence="2">Belongs to the binding-protein-dependent transport system permease family. FecCD subfamily.</text>
</comment>
<protein>
    <submittedName>
        <fullName evidence="9">Iron complex transport system permease protein</fullName>
    </submittedName>
</protein>
<name>A0ABY1REF6_9MICO</name>
<dbReference type="EMBL" id="FXWJ01000003">
    <property type="protein sequence ID" value="SMQ71218.1"/>
    <property type="molecule type" value="Genomic_DNA"/>
</dbReference>
<evidence type="ECO:0000256" key="4">
    <source>
        <dbReference type="ARBA" id="ARBA00022475"/>
    </source>
</evidence>
<dbReference type="SUPFAM" id="SSF81345">
    <property type="entry name" value="ABC transporter involved in vitamin B12 uptake, BtuC"/>
    <property type="match status" value="1"/>
</dbReference>
<keyword evidence="7 8" id="KW-0472">Membrane</keyword>
<dbReference type="PANTHER" id="PTHR30472:SF67">
    <property type="entry name" value="PERMEASE OF ABC TRANSPORTER-RELATED"/>
    <property type="match status" value="1"/>
</dbReference>
<dbReference type="InterPro" id="IPR000522">
    <property type="entry name" value="ABC_transptr_permease_BtuC"/>
</dbReference>
<feature type="transmembrane region" description="Helical" evidence="8">
    <location>
        <begin position="132"/>
        <end position="150"/>
    </location>
</feature>
<organism evidence="9 10">
    <name type="scientific">Plantibacter elymi</name>
    <name type="common">nom. nud.</name>
    <dbReference type="NCBI Taxonomy" id="199708"/>
    <lineage>
        <taxon>Bacteria</taxon>
        <taxon>Bacillati</taxon>
        <taxon>Actinomycetota</taxon>
        <taxon>Actinomycetes</taxon>
        <taxon>Micrococcales</taxon>
        <taxon>Microbacteriaceae</taxon>
        <taxon>Plantibacter</taxon>
    </lineage>
</organism>
<dbReference type="Gene3D" id="1.10.3470.10">
    <property type="entry name" value="ABC transporter involved in vitamin B12 uptake, BtuC"/>
    <property type="match status" value="1"/>
</dbReference>
<proteinExistence type="inferred from homology"/>
<reference evidence="9 10" key="1">
    <citation type="submission" date="2017-04" db="EMBL/GenBank/DDBJ databases">
        <authorList>
            <person name="Varghese N."/>
            <person name="Submissions S."/>
        </authorList>
    </citation>
    <scope>NUCLEOTIDE SEQUENCE [LARGE SCALE GENOMIC DNA]</scope>
    <source>
        <strain evidence="9 10">VKM Ac-1784</strain>
    </source>
</reference>
<feature type="transmembrane region" description="Helical" evidence="8">
    <location>
        <begin position="294"/>
        <end position="315"/>
    </location>
</feature>
<comment type="caution">
    <text evidence="9">The sequence shown here is derived from an EMBL/GenBank/DDBJ whole genome shotgun (WGS) entry which is preliminary data.</text>
</comment>
<evidence type="ECO:0000256" key="5">
    <source>
        <dbReference type="ARBA" id="ARBA00022692"/>
    </source>
</evidence>
<keyword evidence="3" id="KW-0813">Transport</keyword>
<gene>
    <name evidence="9" type="ORF">SAMN06295909_2493</name>
</gene>
<evidence type="ECO:0000256" key="3">
    <source>
        <dbReference type="ARBA" id="ARBA00022448"/>
    </source>
</evidence>
<keyword evidence="5 8" id="KW-0812">Transmembrane</keyword>
<comment type="subcellular location">
    <subcellularLocation>
        <location evidence="1">Cell membrane</location>
        <topology evidence="1">Multi-pass membrane protein</topology>
    </subcellularLocation>
</comment>
<feature type="transmembrane region" description="Helical" evidence="8">
    <location>
        <begin position="105"/>
        <end position="126"/>
    </location>
</feature>
<feature type="transmembrane region" description="Helical" evidence="8">
    <location>
        <begin position="253"/>
        <end position="282"/>
    </location>
</feature>
<dbReference type="CDD" id="cd06550">
    <property type="entry name" value="TM_ABC_iron-siderophores_like"/>
    <property type="match status" value="1"/>
</dbReference>
<dbReference type="Proteomes" id="UP000194464">
    <property type="component" value="Unassembled WGS sequence"/>
</dbReference>
<feature type="transmembrane region" description="Helical" evidence="8">
    <location>
        <begin position="321"/>
        <end position="339"/>
    </location>
</feature>